<gene>
    <name evidence="2" type="ORF">UT63_C0010G0004</name>
</gene>
<dbReference type="Pfam" id="PF13676">
    <property type="entry name" value="TIR_2"/>
    <property type="match status" value="1"/>
</dbReference>
<dbReference type="AlphaFoldDB" id="A0A0G0SGS5"/>
<organism evidence="2 3">
    <name type="scientific">Candidatus Gottesmanbacteria bacterium GW2011_GWC2_39_8</name>
    <dbReference type="NCBI Taxonomy" id="1618450"/>
    <lineage>
        <taxon>Bacteria</taxon>
        <taxon>Candidatus Gottesmaniibacteriota</taxon>
    </lineage>
</organism>
<dbReference type="SUPFAM" id="SSF52200">
    <property type="entry name" value="Toll/Interleukin receptor TIR domain"/>
    <property type="match status" value="1"/>
</dbReference>
<dbReference type="Proteomes" id="UP000034539">
    <property type="component" value="Unassembled WGS sequence"/>
</dbReference>
<evidence type="ECO:0000313" key="2">
    <source>
        <dbReference type="EMBL" id="KKR33900.1"/>
    </source>
</evidence>
<evidence type="ECO:0000259" key="1">
    <source>
        <dbReference type="Pfam" id="PF13676"/>
    </source>
</evidence>
<reference evidence="2 3" key="1">
    <citation type="journal article" date="2015" name="Nature">
        <title>rRNA introns, odd ribosomes, and small enigmatic genomes across a large radiation of phyla.</title>
        <authorList>
            <person name="Brown C.T."/>
            <person name="Hug L.A."/>
            <person name="Thomas B.C."/>
            <person name="Sharon I."/>
            <person name="Castelle C.J."/>
            <person name="Singh A."/>
            <person name="Wilkins M.J."/>
            <person name="Williams K.H."/>
            <person name="Banfield J.F."/>
        </authorList>
    </citation>
    <scope>NUCLEOTIDE SEQUENCE [LARGE SCALE GENOMIC DNA]</scope>
</reference>
<dbReference type="EMBL" id="LBXN01000010">
    <property type="protein sequence ID" value="KKR33900.1"/>
    <property type="molecule type" value="Genomic_DNA"/>
</dbReference>
<name>A0A0G0SGS5_9BACT</name>
<protein>
    <recommendedName>
        <fullName evidence="1">TIR domain-containing protein</fullName>
    </recommendedName>
</protein>
<comment type="caution">
    <text evidence="2">The sequence shown here is derived from an EMBL/GenBank/DDBJ whole genome shotgun (WGS) entry which is preliminary data.</text>
</comment>
<dbReference type="Gene3D" id="3.40.50.10140">
    <property type="entry name" value="Toll/interleukin-1 receptor homology (TIR) domain"/>
    <property type="match status" value="1"/>
</dbReference>
<proteinExistence type="predicted"/>
<dbReference type="GO" id="GO:0007165">
    <property type="term" value="P:signal transduction"/>
    <property type="evidence" value="ECO:0007669"/>
    <property type="project" value="InterPro"/>
</dbReference>
<dbReference type="InterPro" id="IPR000157">
    <property type="entry name" value="TIR_dom"/>
</dbReference>
<sequence length="181" mass="21116">MIILRYFITYEELRGIGEKIDKYSLLEKSKHIIGKNIFLSHSSKDHDLIPGVIQILEGHGGRVYIDENDPALEVSDFTQTAARLREVINRCGKFVLFVTPKTKDSMWIPWELGLGDGINKEINVVLFPSAEKEYEQSWSEQEYLGLYQRIIWGNFAEHDPEWLVLNHKKNEAVRLRNWITN</sequence>
<feature type="domain" description="TIR" evidence="1">
    <location>
        <begin position="37"/>
        <end position="128"/>
    </location>
</feature>
<evidence type="ECO:0000313" key="3">
    <source>
        <dbReference type="Proteomes" id="UP000034539"/>
    </source>
</evidence>
<dbReference type="InterPro" id="IPR035897">
    <property type="entry name" value="Toll_tir_struct_dom_sf"/>
</dbReference>
<accession>A0A0G0SGS5</accession>